<dbReference type="AlphaFoldDB" id="A0A6M0IEI0"/>
<evidence type="ECO:0000256" key="1">
    <source>
        <dbReference type="SAM" id="SignalP"/>
    </source>
</evidence>
<protein>
    <submittedName>
        <fullName evidence="3">Glycerophosphodiester phosphodiesterase</fullName>
    </submittedName>
</protein>
<dbReference type="PANTHER" id="PTHR46211">
    <property type="entry name" value="GLYCEROPHOSPHORYL DIESTER PHOSPHODIESTERASE"/>
    <property type="match status" value="1"/>
</dbReference>
<evidence type="ECO:0000313" key="4">
    <source>
        <dbReference type="Proteomes" id="UP000477386"/>
    </source>
</evidence>
<organism evidence="3 4">
    <name type="scientific">Spirosoma agri</name>
    <dbReference type="NCBI Taxonomy" id="1987381"/>
    <lineage>
        <taxon>Bacteria</taxon>
        <taxon>Pseudomonadati</taxon>
        <taxon>Bacteroidota</taxon>
        <taxon>Cytophagia</taxon>
        <taxon>Cytophagales</taxon>
        <taxon>Cytophagaceae</taxon>
        <taxon>Spirosoma</taxon>
    </lineage>
</organism>
<dbReference type="PROSITE" id="PS51704">
    <property type="entry name" value="GP_PDE"/>
    <property type="match status" value="1"/>
</dbReference>
<keyword evidence="1" id="KW-0732">Signal</keyword>
<proteinExistence type="predicted"/>
<dbReference type="EMBL" id="JAAGNZ010000001">
    <property type="protein sequence ID" value="NEU66690.1"/>
    <property type="molecule type" value="Genomic_DNA"/>
</dbReference>
<dbReference type="InterPro" id="IPR030395">
    <property type="entry name" value="GP_PDE_dom"/>
</dbReference>
<dbReference type="InterPro" id="IPR017946">
    <property type="entry name" value="PLC-like_Pdiesterase_TIM-brl"/>
</dbReference>
<gene>
    <name evidence="3" type="ORF">GK091_07340</name>
</gene>
<feature type="chain" id="PRO_5027114190" evidence="1">
    <location>
        <begin position="27"/>
        <end position="344"/>
    </location>
</feature>
<feature type="signal peptide" evidence="1">
    <location>
        <begin position="1"/>
        <end position="26"/>
    </location>
</feature>
<dbReference type="Gene3D" id="3.20.20.190">
    <property type="entry name" value="Phosphatidylinositol (PI) phosphodiesterase"/>
    <property type="match status" value="1"/>
</dbReference>
<sequence>MVNLRVPLLNLLLALSLSYSSATAQANLSLSNYTFSPTKTTIGTVRVSGTVSQLKLKGNNADLFTLDKANQLIIKPKAAKASLPWYDLIVEGTNATGSVRDTFRIVNDDFIRNQVIAHRGAWKGTGTSENSIASLQQAIKLGCMGSEFDVHMSADSVLFVNHDAAIQGLPIEKTVSAELAKVKLSNGESLPTLEAYLTEGMKQNRTRLILEIKTSTMGKERSMALTERVVNTVHRLKAQAWVDYIAFDYDVCKKVKALDPDAKVAYLYGDKSPEQLAADHLYGLDYHFSILRKNEAWINDAQQRKLTVNVWTVNEKETLQWFLERHADFITTNEPELLLTLIAK</sequence>
<dbReference type="SUPFAM" id="SSF51695">
    <property type="entry name" value="PLC-like phosphodiesterases"/>
    <property type="match status" value="1"/>
</dbReference>
<dbReference type="GO" id="GO:0008081">
    <property type="term" value="F:phosphoric diester hydrolase activity"/>
    <property type="evidence" value="ECO:0007669"/>
    <property type="project" value="InterPro"/>
</dbReference>
<keyword evidence="4" id="KW-1185">Reference proteome</keyword>
<dbReference type="RefSeq" id="WP_164035937.1">
    <property type="nucleotide sequence ID" value="NZ_JAAGNZ010000001.1"/>
</dbReference>
<dbReference type="Pfam" id="PF03009">
    <property type="entry name" value="GDPD"/>
    <property type="match status" value="1"/>
</dbReference>
<evidence type="ECO:0000313" key="3">
    <source>
        <dbReference type="EMBL" id="NEU66690.1"/>
    </source>
</evidence>
<name>A0A6M0IEI0_9BACT</name>
<dbReference type="PANTHER" id="PTHR46211:SF1">
    <property type="entry name" value="GLYCEROPHOSPHODIESTER PHOSPHODIESTERASE, CYTOPLASMIC"/>
    <property type="match status" value="1"/>
</dbReference>
<reference evidence="3 4" key="1">
    <citation type="submission" date="2020-02" db="EMBL/GenBank/DDBJ databases">
        <title>Draft genome sequence of two Spirosoma agri KCTC 52727 and Spirosoma terrae KCTC 52035.</title>
        <authorList>
            <person name="Rojas J."/>
            <person name="Ambika Manirajan B."/>
            <person name="Ratering S."/>
            <person name="Suarez C."/>
            <person name="Schnell S."/>
        </authorList>
    </citation>
    <scope>NUCLEOTIDE SEQUENCE [LARGE SCALE GENOMIC DNA]</scope>
    <source>
        <strain evidence="3 4">KCTC 52727</strain>
    </source>
</reference>
<dbReference type="GO" id="GO:0006629">
    <property type="term" value="P:lipid metabolic process"/>
    <property type="evidence" value="ECO:0007669"/>
    <property type="project" value="InterPro"/>
</dbReference>
<comment type="caution">
    <text evidence="3">The sequence shown here is derived from an EMBL/GenBank/DDBJ whole genome shotgun (WGS) entry which is preliminary data.</text>
</comment>
<feature type="domain" description="GP-PDE" evidence="2">
    <location>
        <begin position="113"/>
        <end position="342"/>
    </location>
</feature>
<accession>A0A6M0IEI0</accession>
<dbReference type="Proteomes" id="UP000477386">
    <property type="component" value="Unassembled WGS sequence"/>
</dbReference>
<evidence type="ECO:0000259" key="2">
    <source>
        <dbReference type="PROSITE" id="PS51704"/>
    </source>
</evidence>